<dbReference type="PANTHER" id="PTHR32251:SF15">
    <property type="entry name" value="3-OXO-5-ALPHA-STEROID 4-DEHYDROGENASE (DUF1295)"/>
    <property type="match status" value="1"/>
</dbReference>
<sequence>MNKLYDHQLHSLYPRLVLMGLETLILIAACWLLLYNGPAIMNSWLNWNLPHGDERRNGLMLFLIVLTYIRMIFTIFYFLKRPLPWEEAFTVPFAFAIYYLLIPLLSLFTNKPLNAWDISFVLIFFLGSFINTYSEWLRDRWKKNPSNHGKLYTGGLFRYSMHVNYFGDCLWVLALAMLTWNLWALFIPAALFILFTFYNIPMLDQHLEEKYGTAFLQYRKSTSKLVPFLY</sequence>
<dbReference type="Proteomes" id="UP001172721">
    <property type="component" value="Unassembled WGS sequence"/>
</dbReference>
<name>A0ABT8I034_9BACL</name>
<feature type="transmembrane region" description="Helical" evidence="1">
    <location>
        <begin position="115"/>
        <end position="134"/>
    </location>
</feature>
<comment type="caution">
    <text evidence="2">The sequence shown here is derived from an EMBL/GenBank/DDBJ whole genome shotgun (WGS) entry which is preliminary data.</text>
</comment>
<evidence type="ECO:0000256" key="1">
    <source>
        <dbReference type="SAM" id="Phobius"/>
    </source>
</evidence>
<dbReference type="PANTHER" id="PTHR32251">
    <property type="entry name" value="3-OXO-5-ALPHA-STEROID 4-DEHYDROGENASE"/>
    <property type="match status" value="1"/>
</dbReference>
<dbReference type="EMBL" id="JAUHTR010000010">
    <property type="protein sequence ID" value="MDN4526324.1"/>
    <property type="molecule type" value="Genomic_DNA"/>
</dbReference>
<gene>
    <name evidence="2" type="ORF">QYB97_17705</name>
</gene>
<organism evidence="2 3">
    <name type="scientific">Fictibacillus fluitans</name>
    <dbReference type="NCBI Taxonomy" id="3058422"/>
    <lineage>
        <taxon>Bacteria</taxon>
        <taxon>Bacillati</taxon>
        <taxon>Bacillota</taxon>
        <taxon>Bacilli</taxon>
        <taxon>Bacillales</taxon>
        <taxon>Fictibacillaceae</taxon>
        <taxon>Fictibacillus</taxon>
    </lineage>
</organism>
<feature type="transmembrane region" description="Helical" evidence="1">
    <location>
        <begin position="91"/>
        <end position="109"/>
    </location>
</feature>
<evidence type="ECO:0000313" key="3">
    <source>
        <dbReference type="Proteomes" id="UP001172721"/>
    </source>
</evidence>
<dbReference type="Pfam" id="PF06966">
    <property type="entry name" value="DUF1295"/>
    <property type="match status" value="1"/>
</dbReference>
<dbReference type="InterPro" id="IPR010721">
    <property type="entry name" value="UstE-like"/>
</dbReference>
<dbReference type="PROSITE" id="PS50244">
    <property type="entry name" value="S5A_REDUCTASE"/>
    <property type="match status" value="1"/>
</dbReference>
<evidence type="ECO:0000313" key="2">
    <source>
        <dbReference type="EMBL" id="MDN4526324.1"/>
    </source>
</evidence>
<keyword evidence="1" id="KW-0472">Membrane</keyword>
<feature type="transmembrane region" description="Helical" evidence="1">
    <location>
        <begin position="59"/>
        <end position="79"/>
    </location>
</feature>
<keyword evidence="1" id="KW-1133">Transmembrane helix</keyword>
<protein>
    <submittedName>
        <fullName evidence="2">DUF1295 domain-containing protein</fullName>
    </submittedName>
</protein>
<proteinExistence type="predicted"/>
<keyword evidence="3" id="KW-1185">Reference proteome</keyword>
<feature type="transmembrane region" description="Helical" evidence="1">
    <location>
        <begin position="12"/>
        <end position="34"/>
    </location>
</feature>
<reference evidence="2" key="1">
    <citation type="submission" date="2023-07" db="EMBL/GenBank/DDBJ databases">
        <title>Fictibacillus sp. isolated from freshwater pond.</title>
        <authorList>
            <person name="Kirdat K."/>
            <person name="Bhat A."/>
            <person name="Mourya A."/>
            <person name="Yadav A."/>
        </authorList>
    </citation>
    <scope>NUCLEOTIDE SEQUENCE</scope>
    <source>
        <strain evidence="2">NE201</strain>
    </source>
</reference>
<keyword evidence="1" id="KW-0812">Transmembrane</keyword>
<dbReference type="Gene3D" id="1.20.120.1630">
    <property type="match status" value="1"/>
</dbReference>
<feature type="transmembrane region" description="Helical" evidence="1">
    <location>
        <begin position="180"/>
        <end position="200"/>
    </location>
</feature>
<accession>A0ABT8I034</accession>
<dbReference type="RefSeq" id="WP_301167349.1">
    <property type="nucleotide sequence ID" value="NZ_JAUHTR010000010.1"/>
</dbReference>